<organism evidence="3 4">
    <name type="scientific">Achromobacter deleyi</name>
    <dbReference type="NCBI Taxonomy" id="1353891"/>
    <lineage>
        <taxon>Bacteria</taxon>
        <taxon>Pseudomonadati</taxon>
        <taxon>Pseudomonadota</taxon>
        <taxon>Betaproteobacteria</taxon>
        <taxon>Burkholderiales</taxon>
        <taxon>Alcaligenaceae</taxon>
        <taxon>Achromobacter</taxon>
    </lineage>
</organism>
<feature type="transmembrane region" description="Helical" evidence="2">
    <location>
        <begin position="231"/>
        <end position="249"/>
    </location>
</feature>
<dbReference type="EMBL" id="CADIJO010000004">
    <property type="protein sequence ID" value="CAB3680666.1"/>
    <property type="molecule type" value="Genomic_DNA"/>
</dbReference>
<reference evidence="3 4" key="1">
    <citation type="submission" date="2020-04" db="EMBL/GenBank/DDBJ databases">
        <authorList>
            <person name="De Canck E."/>
        </authorList>
    </citation>
    <scope>NUCLEOTIDE SEQUENCE [LARGE SCALE GENOMIC DNA]</scope>
    <source>
        <strain evidence="3 4">LMG 3458</strain>
    </source>
</reference>
<dbReference type="Gene3D" id="1.10.510.10">
    <property type="entry name" value="Transferase(Phosphotransferase) domain 1"/>
    <property type="match status" value="1"/>
</dbReference>
<dbReference type="RefSeq" id="WP_175192350.1">
    <property type="nucleotide sequence ID" value="NZ_CADIJO010000004.1"/>
</dbReference>
<protein>
    <recommendedName>
        <fullName evidence="5">Protein kinase domain-containing protein</fullName>
    </recommendedName>
</protein>
<accession>A0A6S6ZHM9</accession>
<feature type="region of interest" description="Disordered" evidence="1">
    <location>
        <begin position="294"/>
        <end position="398"/>
    </location>
</feature>
<proteinExistence type="predicted"/>
<evidence type="ECO:0000313" key="3">
    <source>
        <dbReference type="EMBL" id="CAB3680666.1"/>
    </source>
</evidence>
<keyword evidence="2" id="KW-0472">Membrane</keyword>
<sequence>MSSSVGLHTPRSPFSGAAPLALRPLSAIAASAAGGVPESRIKRLLSDLLPSLMGLHAQGEICGDISVDTVGMDEGARAHLLPELAVPRSRRAGVTPAPGFAPFELYTDSAEWPRGPWTDVYALCAVMHALVIGQRPPPAPERRATDSYEPLASLGLAKYTPAFLAVIDQGLSMLPADRPQTLAELAAMLDISAYAETSPAANEASVAEVTAPPAAPVLPAASKPRGAGRPLLALLLLVALMGGGIYAWVHTGMGSTNSLITRSEVVQPNPPAVQPAPGGSTLTPELPVAAYRGAESGAANPGTPGPDPFAPASTTPGTATPGTVAPGAAPGPSASGPAASGPAGASPAAAGPTGPTSENTPSAPASADPGQGSAAPAPELAPPAAAAQDETPKPKPVPVQVRLDIRPWGEVWINGIARGISPPVKEVRLIPGKYQVVLRNADLPPYRATLEVKAGKPTVISHVFQ</sequence>
<evidence type="ECO:0000313" key="4">
    <source>
        <dbReference type="Proteomes" id="UP000494111"/>
    </source>
</evidence>
<dbReference type="SUPFAM" id="SSF56112">
    <property type="entry name" value="Protein kinase-like (PK-like)"/>
    <property type="match status" value="1"/>
</dbReference>
<name>A0A6S6ZHM9_9BURK</name>
<feature type="compositionally biased region" description="Low complexity" evidence="1">
    <location>
        <begin position="310"/>
        <end position="357"/>
    </location>
</feature>
<evidence type="ECO:0008006" key="5">
    <source>
        <dbReference type="Google" id="ProtNLM"/>
    </source>
</evidence>
<dbReference type="Proteomes" id="UP000494111">
    <property type="component" value="Unassembled WGS sequence"/>
</dbReference>
<feature type="compositionally biased region" description="Low complexity" evidence="1">
    <location>
        <begin position="374"/>
        <end position="387"/>
    </location>
</feature>
<dbReference type="AlphaFoldDB" id="A0A6S6ZHM9"/>
<keyword evidence="2" id="KW-0812">Transmembrane</keyword>
<keyword evidence="2" id="KW-1133">Transmembrane helix</keyword>
<evidence type="ECO:0000256" key="2">
    <source>
        <dbReference type="SAM" id="Phobius"/>
    </source>
</evidence>
<gene>
    <name evidence="3" type="ORF">LMG3458_01596</name>
</gene>
<evidence type="ECO:0000256" key="1">
    <source>
        <dbReference type="SAM" id="MobiDB-lite"/>
    </source>
</evidence>
<dbReference type="InterPro" id="IPR011009">
    <property type="entry name" value="Kinase-like_dom_sf"/>
</dbReference>